<keyword evidence="11" id="KW-0418">Kinase</keyword>
<dbReference type="eggNOG" id="KOG1724">
    <property type="taxonomic scope" value="Eukaryota"/>
</dbReference>
<evidence type="ECO:0000256" key="4">
    <source>
        <dbReference type="ARBA" id="ARBA00022786"/>
    </source>
</evidence>
<dbReference type="HOGENOM" id="CLU_059252_5_0_1"/>
<dbReference type="Pfam" id="PF01466">
    <property type="entry name" value="Skp1"/>
    <property type="match status" value="1"/>
</dbReference>
<comment type="similarity">
    <text evidence="3 7">Belongs to the SKP1 family.</text>
</comment>
<evidence type="ECO:0000259" key="9">
    <source>
        <dbReference type="Pfam" id="PF03931"/>
    </source>
</evidence>
<reference evidence="14" key="4">
    <citation type="journal article" date="2018" name="Nat. Plants">
        <title>Whole-genome landscape of Medicago truncatula symbiotic genes.</title>
        <authorList>
            <person name="Pecrix Y."/>
            <person name="Staton S.E."/>
            <person name="Sallet E."/>
            <person name="Lelandais-Briere C."/>
            <person name="Moreau S."/>
            <person name="Carrere S."/>
            <person name="Blein T."/>
            <person name="Jardinaud M.F."/>
            <person name="Latrasse D."/>
            <person name="Zouine M."/>
            <person name="Zahm M."/>
            <person name="Kreplak J."/>
            <person name="Mayjonade B."/>
            <person name="Satge C."/>
            <person name="Perez M."/>
            <person name="Cauet S."/>
            <person name="Marande W."/>
            <person name="Chantry-Darmon C."/>
            <person name="Lopez-Roques C."/>
            <person name="Bouchez O."/>
            <person name="Berard A."/>
            <person name="Debelle F."/>
            <person name="Munos S."/>
            <person name="Bendahmane A."/>
            <person name="Berges H."/>
            <person name="Niebel A."/>
            <person name="Buitink J."/>
            <person name="Frugier F."/>
            <person name="Benhamed M."/>
            <person name="Crespi M."/>
            <person name="Gouzy J."/>
            <person name="Gamas P."/>
        </authorList>
    </citation>
    <scope>NUCLEOTIDE SEQUENCE [LARGE SCALE GENOMIC DNA]</scope>
    <source>
        <strain evidence="14">cv. Jemalong A17</strain>
    </source>
</reference>
<feature type="domain" description="SKP1 component dimerisation" evidence="8">
    <location>
        <begin position="125"/>
        <end position="173"/>
    </location>
</feature>
<dbReference type="Pfam" id="PF03931">
    <property type="entry name" value="Skp1_POZ"/>
    <property type="match status" value="1"/>
</dbReference>
<keyword evidence="11" id="KW-0808">Transferase</keyword>
<dbReference type="InterPro" id="IPR016897">
    <property type="entry name" value="SKP1"/>
</dbReference>
<keyword evidence="10" id="KW-0436">Ligase</keyword>
<dbReference type="Gene3D" id="3.30.710.10">
    <property type="entry name" value="Potassium Channel Kv1.1, Chain A"/>
    <property type="match status" value="1"/>
</dbReference>
<evidence type="ECO:0000256" key="2">
    <source>
        <dbReference type="ARBA" id="ARBA00004906"/>
    </source>
</evidence>
<dbReference type="EMBL" id="CM001220">
    <property type="protein sequence ID" value="AES87707.1"/>
    <property type="molecule type" value="Genomic_DNA"/>
</dbReference>
<dbReference type="Proteomes" id="UP000002051">
    <property type="component" value="Chromosome 4"/>
</dbReference>
<evidence type="ECO:0000256" key="6">
    <source>
        <dbReference type="ARBA" id="ARBA00054396"/>
    </source>
</evidence>
<evidence type="ECO:0000256" key="7">
    <source>
        <dbReference type="PIRNR" id="PIRNR028729"/>
    </source>
</evidence>
<evidence type="ECO:0000256" key="5">
    <source>
        <dbReference type="ARBA" id="ARBA00023242"/>
    </source>
</evidence>
<dbReference type="GO" id="GO:0097602">
    <property type="term" value="F:cullin family protein binding"/>
    <property type="evidence" value="ECO:0000318"/>
    <property type="project" value="GO_Central"/>
</dbReference>
<gene>
    <name evidence="12" type="primary">11432881</name>
    <name evidence="10" type="ordered locus">MTR_4g032450</name>
    <name evidence="11" type="ORF">MtrunA17_Chr4g0014231</name>
</gene>
<dbReference type="AlphaFoldDB" id="G7JN70"/>
<comment type="subcellular location">
    <subcellularLocation>
        <location evidence="1">Nucleus</location>
    </subcellularLocation>
</comment>
<evidence type="ECO:0000259" key="8">
    <source>
        <dbReference type="Pfam" id="PF01466"/>
    </source>
</evidence>
<dbReference type="PaxDb" id="3880-AES87707"/>
<dbReference type="UniPathway" id="UPA00143"/>
<sequence>MSSSKEHHPESLATKEDLLDSSAKKITLKSYDGETFDIEEAVALESQTIKHLIDDVSDDTGIPIPNVTGKILAKVIEYCKKHVEYARSNEKPPEDELKKWDAEFVQVDQETLFDLILAANYLNIKSLLDLTCKSVADMMLAAKTPEAIRETFNIKNDYSPEEEQKIRSENQWAFE</sequence>
<dbReference type="OrthoDB" id="7827685at2759"/>
<reference evidence="10 13" key="1">
    <citation type="journal article" date="2011" name="Nature">
        <title>The Medicago genome provides insight into the evolution of rhizobial symbioses.</title>
        <authorList>
            <person name="Young N.D."/>
            <person name="Debelle F."/>
            <person name="Oldroyd G.E."/>
            <person name="Geurts R."/>
            <person name="Cannon S.B."/>
            <person name="Udvardi M.K."/>
            <person name="Benedito V.A."/>
            <person name="Mayer K.F."/>
            <person name="Gouzy J."/>
            <person name="Schoof H."/>
            <person name="Van de Peer Y."/>
            <person name="Proost S."/>
            <person name="Cook D.R."/>
            <person name="Meyers B.C."/>
            <person name="Spannagl M."/>
            <person name="Cheung F."/>
            <person name="De Mita S."/>
            <person name="Krishnakumar V."/>
            <person name="Gundlach H."/>
            <person name="Zhou S."/>
            <person name="Mudge J."/>
            <person name="Bharti A.K."/>
            <person name="Murray J.D."/>
            <person name="Naoumkina M.A."/>
            <person name="Rosen B."/>
            <person name="Silverstein K.A."/>
            <person name="Tang H."/>
            <person name="Rombauts S."/>
            <person name="Zhao P.X."/>
            <person name="Zhou P."/>
            <person name="Barbe V."/>
            <person name="Bardou P."/>
            <person name="Bechner M."/>
            <person name="Bellec A."/>
            <person name="Berger A."/>
            <person name="Berges H."/>
            <person name="Bidwell S."/>
            <person name="Bisseling T."/>
            <person name="Choisne N."/>
            <person name="Couloux A."/>
            <person name="Denny R."/>
            <person name="Deshpande S."/>
            <person name="Dai X."/>
            <person name="Doyle J.J."/>
            <person name="Dudez A.M."/>
            <person name="Farmer A.D."/>
            <person name="Fouteau S."/>
            <person name="Franken C."/>
            <person name="Gibelin C."/>
            <person name="Gish J."/>
            <person name="Goldstein S."/>
            <person name="Gonzalez A.J."/>
            <person name="Green P.J."/>
            <person name="Hallab A."/>
            <person name="Hartog M."/>
            <person name="Hua A."/>
            <person name="Humphray S.J."/>
            <person name="Jeong D.H."/>
            <person name="Jing Y."/>
            <person name="Jocker A."/>
            <person name="Kenton S.M."/>
            <person name="Kim D.J."/>
            <person name="Klee K."/>
            <person name="Lai H."/>
            <person name="Lang C."/>
            <person name="Lin S."/>
            <person name="Macmil S.L."/>
            <person name="Magdelenat G."/>
            <person name="Matthews L."/>
            <person name="McCorrison J."/>
            <person name="Monaghan E.L."/>
            <person name="Mun J.H."/>
            <person name="Najar F.Z."/>
            <person name="Nicholson C."/>
            <person name="Noirot C."/>
            <person name="O'Bleness M."/>
            <person name="Paule C.R."/>
            <person name="Poulain J."/>
            <person name="Prion F."/>
            <person name="Qin B."/>
            <person name="Qu C."/>
            <person name="Retzel E.F."/>
            <person name="Riddle C."/>
            <person name="Sallet E."/>
            <person name="Samain S."/>
            <person name="Samson N."/>
            <person name="Sanders I."/>
            <person name="Saurat O."/>
            <person name="Scarpelli C."/>
            <person name="Schiex T."/>
            <person name="Segurens B."/>
            <person name="Severin A.J."/>
            <person name="Sherrier D.J."/>
            <person name="Shi R."/>
            <person name="Sims S."/>
            <person name="Singer S.R."/>
            <person name="Sinharoy S."/>
            <person name="Sterck L."/>
            <person name="Viollet A."/>
            <person name="Wang B.B."/>
            <person name="Wang K."/>
            <person name="Wang M."/>
            <person name="Wang X."/>
            <person name="Warfsmann J."/>
            <person name="Weissenbach J."/>
            <person name="White D.D."/>
            <person name="White J.D."/>
            <person name="Wiley G.B."/>
            <person name="Wincker P."/>
            <person name="Xing Y."/>
            <person name="Yang L."/>
            <person name="Yao Z."/>
            <person name="Ying F."/>
            <person name="Zhai J."/>
            <person name="Zhou L."/>
            <person name="Zuber A."/>
            <person name="Denarie J."/>
            <person name="Dixon R.A."/>
            <person name="May G.D."/>
            <person name="Schwartz D.C."/>
            <person name="Rogers J."/>
            <person name="Quetier F."/>
            <person name="Town C.D."/>
            <person name="Roe B.A."/>
        </authorList>
    </citation>
    <scope>NUCLEOTIDE SEQUENCE [LARGE SCALE GENOMIC DNA]</scope>
    <source>
        <strain evidence="10">A17</strain>
        <strain evidence="12 13">cv. Jemalong A17</strain>
    </source>
</reference>
<comment type="pathway">
    <text evidence="2 7">Protein modification; protein ubiquitination.</text>
</comment>
<protein>
    <recommendedName>
        <fullName evidence="7">SKP1-like protein</fullName>
    </recommendedName>
</protein>
<dbReference type="Gramene" id="rna21565">
    <property type="protein sequence ID" value="RHN59523.1"/>
    <property type="gene ID" value="gene21565"/>
</dbReference>
<dbReference type="CDD" id="cd18322">
    <property type="entry name" value="BTB_POZ_SKP1"/>
    <property type="match status" value="1"/>
</dbReference>
<dbReference type="SUPFAM" id="SSF54695">
    <property type="entry name" value="POZ domain"/>
    <property type="match status" value="1"/>
</dbReference>
<dbReference type="PANTHER" id="PTHR11165">
    <property type="entry name" value="SKP1"/>
    <property type="match status" value="1"/>
</dbReference>
<evidence type="ECO:0000256" key="1">
    <source>
        <dbReference type="ARBA" id="ARBA00004123"/>
    </source>
</evidence>
<evidence type="ECO:0000313" key="14">
    <source>
        <dbReference type="Proteomes" id="UP000265566"/>
    </source>
</evidence>
<organism evidence="10 13">
    <name type="scientific">Medicago truncatula</name>
    <name type="common">Barrel medic</name>
    <name type="synonym">Medicago tribuloides</name>
    <dbReference type="NCBI Taxonomy" id="3880"/>
    <lineage>
        <taxon>Eukaryota</taxon>
        <taxon>Viridiplantae</taxon>
        <taxon>Streptophyta</taxon>
        <taxon>Embryophyta</taxon>
        <taxon>Tracheophyta</taxon>
        <taxon>Spermatophyta</taxon>
        <taxon>Magnoliopsida</taxon>
        <taxon>eudicotyledons</taxon>
        <taxon>Gunneridae</taxon>
        <taxon>Pentapetalae</taxon>
        <taxon>rosids</taxon>
        <taxon>fabids</taxon>
        <taxon>Fabales</taxon>
        <taxon>Fabaceae</taxon>
        <taxon>Papilionoideae</taxon>
        <taxon>50 kb inversion clade</taxon>
        <taxon>NPAAA clade</taxon>
        <taxon>Hologalegina</taxon>
        <taxon>IRL clade</taxon>
        <taxon>Trifolieae</taxon>
        <taxon>Medicago</taxon>
    </lineage>
</organism>
<accession>G7JN70</accession>
<evidence type="ECO:0000313" key="12">
    <source>
        <dbReference type="EnsemblPlants" id="AES87707"/>
    </source>
</evidence>
<dbReference type="STRING" id="3880.G7JN70"/>
<dbReference type="InterPro" id="IPR016072">
    <property type="entry name" value="Skp1_comp_dimer"/>
</dbReference>
<proteinExistence type="inferred from homology"/>
<comment type="function">
    <text evidence="6 7">Involved in ubiquitination and subsequent proteasomal degradation of target proteins. Together with CUL1, RBX1 and a F-box protein, it forms a SCF E3 ubiquitin ligase complex. The functional specificity of this complex depends on the type of F-box protein. In the SCF complex, it serves as an adapter that links the F-box protein to CUL1.</text>
</comment>
<comment type="subunit">
    <text evidence="7">Part of a SCF (SKP1-cullin-F-box) protein ligase complex.</text>
</comment>
<dbReference type="GO" id="GO:0009867">
    <property type="term" value="P:jasmonic acid mediated signaling pathway"/>
    <property type="evidence" value="ECO:0007669"/>
    <property type="project" value="UniProtKB-ARBA"/>
</dbReference>
<dbReference type="InterPro" id="IPR011333">
    <property type="entry name" value="SKP1/BTB/POZ_sf"/>
</dbReference>
<keyword evidence="5" id="KW-0539">Nucleus</keyword>
<dbReference type="OMA" id="ENCCADD"/>
<dbReference type="EMBL" id="PSQE01000004">
    <property type="protein sequence ID" value="RHN59523.1"/>
    <property type="molecule type" value="Genomic_DNA"/>
</dbReference>
<dbReference type="GO" id="GO:0031146">
    <property type="term" value="P:SCF-dependent proteasomal ubiquitin-dependent protein catabolic process"/>
    <property type="evidence" value="ECO:0000318"/>
    <property type="project" value="GO_Central"/>
</dbReference>
<feature type="domain" description="SKP1 component POZ" evidence="9">
    <location>
        <begin position="24"/>
        <end position="83"/>
    </location>
</feature>
<dbReference type="Proteomes" id="UP000265566">
    <property type="component" value="Chromosome 4"/>
</dbReference>
<dbReference type="SUPFAM" id="SSF81382">
    <property type="entry name" value="Skp1 dimerisation domain-like"/>
    <property type="match status" value="1"/>
</dbReference>
<dbReference type="GO" id="GO:0016567">
    <property type="term" value="P:protein ubiquitination"/>
    <property type="evidence" value="ECO:0007669"/>
    <property type="project" value="UniProtKB-UniRule"/>
</dbReference>
<evidence type="ECO:0000256" key="3">
    <source>
        <dbReference type="ARBA" id="ARBA00009993"/>
    </source>
</evidence>
<dbReference type="EnsemblPlants" id="AES87707">
    <property type="protein sequence ID" value="AES87707"/>
    <property type="gene ID" value="MTR_4g032450"/>
</dbReference>
<evidence type="ECO:0000313" key="10">
    <source>
        <dbReference type="EMBL" id="AES87707.1"/>
    </source>
</evidence>
<evidence type="ECO:0000313" key="11">
    <source>
        <dbReference type="EMBL" id="RHN59523.1"/>
    </source>
</evidence>
<reference evidence="12" key="3">
    <citation type="submission" date="2015-04" db="UniProtKB">
        <authorList>
            <consortium name="EnsemblPlants"/>
        </authorList>
    </citation>
    <scope>IDENTIFICATION</scope>
    <source>
        <strain evidence="12">cv. Jemalong A17</strain>
    </source>
</reference>
<dbReference type="GO" id="GO:0005737">
    <property type="term" value="C:cytoplasm"/>
    <property type="evidence" value="ECO:0000318"/>
    <property type="project" value="GO_Central"/>
</dbReference>
<keyword evidence="4 7" id="KW-0833">Ubl conjugation pathway</keyword>
<reference evidence="10 13" key="2">
    <citation type="journal article" date="2014" name="BMC Genomics">
        <title>An improved genome release (version Mt4.0) for the model legume Medicago truncatula.</title>
        <authorList>
            <person name="Tang H."/>
            <person name="Krishnakumar V."/>
            <person name="Bidwell S."/>
            <person name="Rosen B."/>
            <person name="Chan A."/>
            <person name="Zhou S."/>
            <person name="Gentzbittel L."/>
            <person name="Childs K.L."/>
            <person name="Yandell M."/>
            <person name="Gundlach H."/>
            <person name="Mayer K.F."/>
            <person name="Schwartz D.C."/>
            <person name="Town C.D."/>
        </authorList>
    </citation>
    <scope>GENOME REANNOTATION</scope>
    <source>
        <strain evidence="12 13">cv. Jemalong A17</strain>
    </source>
</reference>
<dbReference type="GO" id="GO:0016301">
    <property type="term" value="F:kinase activity"/>
    <property type="evidence" value="ECO:0007669"/>
    <property type="project" value="UniProtKB-KW"/>
</dbReference>
<dbReference type="SMART" id="SM00512">
    <property type="entry name" value="Skp1"/>
    <property type="match status" value="1"/>
</dbReference>
<dbReference type="KEGG" id="mtr:11432881"/>
<reference evidence="11" key="5">
    <citation type="journal article" date="2018" name="Nat. Plants">
        <title>Whole-genome landscape of Medicago truncatula symbiotic genes.</title>
        <authorList>
            <person name="Pecrix Y."/>
            <person name="Gamas P."/>
            <person name="Carrere S."/>
        </authorList>
    </citation>
    <scope>NUCLEOTIDE SEQUENCE</scope>
    <source>
        <tissue evidence="11">Leaves</tissue>
    </source>
</reference>
<dbReference type="InterPro" id="IPR001232">
    <property type="entry name" value="SKP1-like"/>
</dbReference>
<dbReference type="GO" id="GO:0005634">
    <property type="term" value="C:nucleus"/>
    <property type="evidence" value="ECO:0000318"/>
    <property type="project" value="GO_Central"/>
</dbReference>
<keyword evidence="13" id="KW-1185">Reference proteome</keyword>
<dbReference type="GO" id="GO:0016874">
    <property type="term" value="F:ligase activity"/>
    <property type="evidence" value="ECO:0007669"/>
    <property type="project" value="UniProtKB-KW"/>
</dbReference>
<dbReference type="InterPro" id="IPR016073">
    <property type="entry name" value="Skp1_comp_POZ"/>
</dbReference>
<dbReference type="PIRSF" id="PIRSF028729">
    <property type="entry name" value="E3_ubiquit_lig_SCF_Skp"/>
    <property type="match status" value="1"/>
</dbReference>
<name>G7JN70_MEDTR</name>
<evidence type="ECO:0000313" key="13">
    <source>
        <dbReference type="Proteomes" id="UP000002051"/>
    </source>
</evidence>
<dbReference type="InterPro" id="IPR036296">
    <property type="entry name" value="SKP1-like_dim_sf"/>
</dbReference>
<dbReference type="FunFam" id="3.30.710.10:FF:000170">
    <property type="entry name" value="SKP1-like protein 5"/>
    <property type="match status" value="1"/>
</dbReference>